<dbReference type="PROSITE" id="PS51277">
    <property type="entry name" value="BURP"/>
    <property type="match status" value="1"/>
</dbReference>
<organism evidence="3">
    <name type="scientific">Vigna radiata</name>
    <name type="common">Mung bean</name>
    <dbReference type="NCBI Taxonomy" id="157791"/>
    <lineage>
        <taxon>Eukaryota</taxon>
        <taxon>Viridiplantae</taxon>
        <taxon>Streptophyta</taxon>
        <taxon>Embryophyta</taxon>
        <taxon>Tracheophyta</taxon>
        <taxon>Spermatophyta</taxon>
        <taxon>Magnoliopsida</taxon>
        <taxon>eudicotyledons</taxon>
        <taxon>Gunneridae</taxon>
        <taxon>Pentapetalae</taxon>
        <taxon>rosids</taxon>
        <taxon>fabids</taxon>
        <taxon>Fabales</taxon>
        <taxon>Fabaceae</taxon>
        <taxon>Papilionoideae</taxon>
        <taxon>50 kb inversion clade</taxon>
        <taxon>NPAAA clade</taxon>
        <taxon>indigoferoid/millettioid clade</taxon>
        <taxon>Phaseoleae</taxon>
        <taxon>Vigna</taxon>
    </lineage>
</organism>
<accession>Q8H9E9</accession>
<reference evidence="3" key="1">
    <citation type="submission" date="2000-04" db="EMBL/GenBank/DDBJ databases">
        <title>Genomic information of the bruchid resistance locus, Br, in mungbean (Vigna radiata (L.) Wilczek).</title>
        <authorList>
            <person name="Kaga A."/>
            <person name="Teraishi M."/>
            <person name="Aoyama K."/>
            <person name="Sugawara F."/>
            <person name="Kawasaki S."/>
            <person name="Ishimoto M."/>
        </authorList>
    </citation>
    <scope>NUCLEOTIDE SEQUENCE</scope>
</reference>
<evidence type="ECO:0000256" key="1">
    <source>
        <dbReference type="SAM" id="SignalP"/>
    </source>
</evidence>
<protein>
    <submittedName>
        <fullName evidence="3">Resistant specific protein-2</fullName>
    </submittedName>
</protein>
<dbReference type="SMART" id="SM01045">
    <property type="entry name" value="BURP"/>
    <property type="match status" value="1"/>
</dbReference>
<dbReference type="PANTHER" id="PTHR31236:SF2">
    <property type="entry name" value="BURP DOMAIN PROTEIN RD22"/>
    <property type="match status" value="1"/>
</dbReference>
<evidence type="ECO:0000313" key="3">
    <source>
        <dbReference type="EMBL" id="BAC22500.1"/>
    </source>
</evidence>
<sequence length="440" mass="50308">MEFQCLALFFSLIVILMAAQASLPSEVYWERKLPNTPIPKVIRQFSKQDGGKDIASKDEFLLFGSGDKKNKDKLLRFGCGDKENKLQDDVQDISPEDENLLLIYDRYAKNKLQDDLQDISPEDENFLLFYDRYAKNKLQDDVQDISPEDENLLLFYDRYAKNKLQDNVQDISPEDENLLDYEKSKLQDDVQDISPEDENLSGYKKNGVVLRGIGPIANHHHHDHLKPSSYFSEEGLRRGAKLVMLFHKRKFSTPLLTREIAEHLPFSSEKINEILEILAVKPDSKNAKNVEKTLNNCEEPALKGEEKHCATSVESMVDFVTSKLGNNARVTSTELEIESKFQKFIVKDGVKILAEEEIIACHPMSYPYVVFYCHKMSNSTAHVVPLEGEDGTRVKAIVICHKDTSQWDPDHVAFQVLKVKPGTSPVCHFFPNGHLLWYAK</sequence>
<dbReference type="InterPro" id="IPR044816">
    <property type="entry name" value="BURP"/>
</dbReference>
<keyword evidence="1" id="KW-0732">Signal</keyword>
<dbReference type="PANTHER" id="PTHR31236">
    <property type="entry name" value="BURP DOMAIN PROTEIN USPL1-LIKE"/>
    <property type="match status" value="1"/>
</dbReference>
<name>Q8H9E9_VIGRA</name>
<evidence type="ECO:0000259" key="2">
    <source>
        <dbReference type="PROSITE" id="PS51277"/>
    </source>
</evidence>
<proteinExistence type="evidence at transcript level"/>
<dbReference type="Pfam" id="PF03181">
    <property type="entry name" value="BURP"/>
    <property type="match status" value="1"/>
</dbReference>
<gene>
    <name evidence="3" type="primary">rse-2</name>
</gene>
<feature type="signal peptide" evidence="1">
    <location>
        <begin position="1"/>
        <end position="21"/>
    </location>
</feature>
<dbReference type="EMBL" id="AB041819">
    <property type="protein sequence ID" value="BAC22500.1"/>
    <property type="molecule type" value="mRNA"/>
</dbReference>
<dbReference type="AlphaFoldDB" id="Q8H9E9"/>
<feature type="chain" id="PRO_5004309519" evidence="1">
    <location>
        <begin position="22"/>
        <end position="440"/>
    </location>
</feature>
<feature type="domain" description="BURP" evidence="2">
    <location>
        <begin position="230"/>
        <end position="440"/>
    </location>
</feature>
<dbReference type="InterPro" id="IPR004873">
    <property type="entry name" value="BURP_dom"/>
</dbReference>